<dbReference type="InterPro" id="IPR032808">
    <property type="entry name" value="DoxX"/>
</dbReference>
<dbReference type="AlphaFoldDB" id="A0A917ZM82"/>
<keyword evidence="9" id="KW-1185">Reference proteome</keyword>
<comment type="caution">
    <text evidence="8">The sequence shown here is derived from an EMBL/GenBank/DDBJ whole genome shotgun (WGS) entry which is preliminary data.</text>
</comment>
<feature type="transmembrane region" description="Helical" evidence="7">
    <location>
        <begin position="42"/>
        <end position="63"/>
    </location>
</feature>
<dbReference type="Proteomes" id="UP000599578">
    <property type="component" value="Unassembled WGS sequence"/>
</dbReference>
<name>A0A917ZM82_9GAMM</name>
<protein>
    <recommendedName>
        <fullName evidence="10">DoxX family protein</fullName>
    </recommendedName>
</protein>
<dbReference type="PANTHER" id="PTHR33452:SF1">
    <property type="entry name" value="INNER MEMBRANE PROTEIN YPHA-RELATED"/>
    <property type="match status" value="1"/>
</dbReference>
<evidence type="ECO:0000313" key="9">
    <source>
        <dbReference type="Proteomes" id="UP000599578"/>
    </source>
</evidence>
<dbReference type="InterPro" id="IPR051907">
    <property type="entry name" value="DoxX-like_oxidoreductase"/>
</dbReference>
<keyword evidence="6 7" id="KW-0472">Membrane</keyword>
<gene>
    <name evidence="8" type="ORF">GCM10011348_35040</name>
</gene>
<comment type="subcellular location">
    <subcellularLocation>
        <location evidence="1">Cell membrane</location>
        <topology evidence="1">Multi-pass membrane protein</topology>
    </subcellularLocation>
</comment>
<dbReference type="EMBL" id="BMLT01000009">
    <property type="protein sequence ID" value="GGO85755.1"/>
    <property type="molecule type" value="Genomic_DNA"/>
</dbReference>
<evidence type="ECO:0000256" key="5">
    <source>
        <dbReference type="ARBA" id="ARBA00022989"/>
    </source>
</evidence>
<sequence length="171" mass="18758">MNPIHSDTAVPVVAGPSLLSRIAGGIRWSSHGLDRLSPAVSLLFRLWIAAIFWQAGLTKIASWDATLYLFNYEYSVPLLPPELAAYLGTGVELLMPALLALGLATRFSALALFLFNIVAVISYPELNEIGLKDHQYWGLMLLVPLFYGPGALSLDALIALYLAPKRRKARH</sequence>
<feature type="transmembrane region" description="Helical" evidence="7">
    <location>
        <begin position="107"/>
        <end position="124"/>
    </location>
</feature>
<dbReference type="GO" id="GO:0005886">
    <property type="term" value="C:plasma membrane"/>
    <property type="evidence" value="ECO:0007669"/>
    <property type="project" value="UniProtKB-SubCell"/>
</dbReference>
<evidence type="ECO:0000313" key="8">
    <source>
        <dbReference type="EMBL" id="GGO85755.1"/>
    </source>
</evidence>
<dbReference type="Pfam" id="PF07681">
    <property type="entry name" value="DoxX"/>
    <property type="match status" value="1"/>
</dbReference>
<reference evidence="8 9" key="1">
    <citation type="journal article" date="2014" name="Int. J. Syst. Evol. Microbiol.">
        <title>Complete genome sequence of Corynebacterium casei LMG S-19264T (=DSM 44701T), isolated from a smear-ripened cheese.</title>
        <authorList>
            <consortium name="US DOE Joint Genome Institute (JGI-PGF)"/>
            <person name="Walter F."/>
            <person name="Albersmeier A."/>
            <person name="Kalinowski J."/>
            <person name="Ruckert C."/>
        </authorList>
    </citation>
    <scope>NUCLEOTIDE SEQUENCE [LARGE SCALE GENOMIC DNA]</scope>
    <source>
        <strain evidence="8 9">CGMCC 1.7286</strain>
    </source>
</reference>
<proteinExistence type="inferred from homology"/>
<evidence type="ECO:0000256" key="6">
    <source>
        <dbReference type="ARBA" id="ARBA00023136"/>
    </source>
</evidence>
<keyword evidence="5 7" id="KW-1133">Transmembrane helix</keyword>
<evidence type="ECO:0000256" key="1">
    <source>
        <dbReference type="ARBA" id="ARBA00004651"/>
    </source>
</evidence>
<evidence type="ECO:0000256" key="4">
    <source>
        <dbReference type="ARBA" id="ARBA00022692"/>
    </source>
</evidence>
<accession>A0A917ZM82</accession>
<keyword evidence="3" id="KW-1003">Cell membrane</keyword>
<dbReference type="RefSeq" id="WP_188861902.1">
    <property type="nucleotide sequence ID" value="NZ_BMLT01000009.1"/>
</dbReference>
<feature type="transmembrane region" description="Helical" evidence="7">
    <location>
        <begin position="83"/>
        <end position="100"/>
    </location>
</feature>
<feature type="transmembrane region" description="Helical" evidence="7">
    <location>
        <begin position="136"/>
        <end position="163"/>
    </location>
</feature>
<evidence type="ECO:0000256" key="3">
    <source>
        <dbReference type="ARBA" id="ARBA00022475"/>
    </source>
</evidence>
<evidence type="ECO:0000256" key="7">
    <source>
        <dbReference type="SAM" id="Phobius"/>
    </source>
</evidence>
<dbReference type="PANTHER" id="PTHR33452">
    <property type="entry name" value="OXIDOREDUCTASE CATD-RELATED"/>
    <property type="match status" value="1"/>
</dbReference>
<keyword evidence="4 7" id="KW-0812">Transmembrane</keyword>
<comment type="similarity">
    <text evidence="2">Belongs to the DoxX family.</text>
</comment>
<organism evidence="8 9">
    <name type="scientific">Marinobacterium nitratireducens</name>
    <dbReference type="NCBI Taxonomy" id="518897"/>
    <lineage>
        <taxon>Bacteria</taxon>
        <taxon>Pseudomonadati</taxon>
        <taxon>Pseudomonadota</taxon>
        <taxon>Gammaproteobacteria</taxon>
        <taxon>Oceanospirillales</taxon>
        <taxon>Oceanospirillaceae</taxon>
        <taxon>Marinobacterium</taxon>
    </lineage>
</organism>
<evidence type="ECO:0008006" key="10">
    <source>
        <dbReference type="Google" id="ProtNLM"/>
    </source>
</evidence>
<evidence type="ECO:0000256" key="2">
    <source>
        <dbReference type="ARBA" id="ARBA00006679"/>
    </source>
</evidence>